<dbReference type="InterPro" id="IPR029045">
    <property type="entry name" value="ClpP/crotonase-like_dom_sf"/>
</dbReference>
<dbReference type="PANTHER" id="PTHR32060:SF22">
    <property type="entry name" value="CARBOXYL-TERMINAL-PROCESSING PEPTIDASE 3, CHLOROPLASTIC"/>
    <property type="match status" value="1"/>
</dbReference>
<dbReference type="Pfam" id="PF03572">
    <property type="entry name" value="Peptidase_S41"/>
    <property type="match status" value="1"/>
</dbReference>
<organism evidence="5 6">
    <name type="scientific">Dongia sedimenti</name>
    <dbReference type="NCBI Taxonomy" id="3064282"/>
    <lineage>
        <taxon>Bacteria</taxon>
        <taxon>Pseudomonadati</taxon>
        <taxon>Pseudomonadota</taxon>
        <taxon>Alphaproteobacteria</taxon>
        <taxon>Rhodospirillales</taxon>
        <taxon>Dongiaceae</taxon>
        <taxon>Dongia</taxon>
    </lineage>
</organism>
<protein>
    <submittedName>
        <fullName evidence="5">S41 family peptidase</fullName>
    </submittedName>
</protein>
<dbReference type="EMBL" id="JAUYVI010000001">
    <property type="protein sequence ID" value="MDQ7246772.1"/>
    <property type="molecule type" value="Genomic_DNA"/>
</dbReference>
<keyword evidence="3" id="KW-0720">Serine protease</keyword>
<evidence type="ECO:0000313" key="5">
    <source>
        <dbReference type="EMBL" id="MDQ7246772.1"/>
    </source>
</evidence>
<sequence length="516" mass="54516">MNADAPAQGKALRCCKAALFTLLVLGGCAQPAPSGAGARTSEGLYEAALRSIDELYIANPNFPEIAVAGIHKLSDLDSSLDARFVSGRLELLQNGGVIEHVPIDESAPPATWGAAMERLLESVTAHSPKLQKMPADQLQEQVFAGILSRLDRDSGYASADDAKFLREQQTGGRARASIGLGQIDGNLAIMSNTDCISPLLRSPRYGDVVLTIDGQDVSAMTPLQANRLLYGPPDSKVDIEVSRPGVAQPLHQSLVRRRGSDRAQVHSDQIGSVGFVQICTFASETTTVLRKTFRDFESSGNAPKAYLVDLRGNPGGLLSQAISTSNLFLEHGKIVSTTGRNPDSHQFFEATEGDITQGKPIAVLIDGSAAAGAEIVAMALQAEGRAVIIGGASLGRGSIQNVVALPDGSELALTWAQTLTPDGAQLTDTAVIPSLCTARIGDAWSKDLQRADLSEQEFPIIAKRHIVKTDASALRALRTACGQPTATAGDDRDIGIATALLADRQLYDRARQLVGP</sequence>
<reference evidence="6" key="1">
    <citation type="submission" date="2023-08" db="EMBL/GenBank/DDBJ databases">
        <title>Rhodospirillaceae gen. nov., a novel taxon isolated from the Yangtze River Yuezi River estuary sludge.</title>
        <authorList>
            <person name="Ruan L."/>
        </authorList>
    </citation>
    <scope>NUCLEOTIDE SEQUENCE [LARGE SCALE GENOMIC DNA]</scope>
    <source>
        <strain evidence="6">R-7</strain>
    </source>
</reference>
<dbReference type="Gene3D" id="3.90.226.10">
    <property type="entry name" value="2-enoyl-CoA Hydratase, Chain A, domain 1"/>
    <property type="match status" value="1"/>
</dbReference>
<name>A0ABU0YGC8_9PROT</name>
<proteinExistence type="predicted"/>
<dbReference type="PANTHER" id="PTHR32060">
    <property type="entry name" value="TAIL-SPECIFIC PROTEASE"/>
    <property type="match status" value="1"/>
</dbReference>
<accession>A0ABU0YGC8</accession>
<dbReference type="InterPro" id="IPR036034">
    <property type="entry name" value="PDZ_sf"/>
</dbReference>
<dbReference type="Gene3D" id="3.30.750.44">
    <property type="match status" value="1"/>
</dbReference>
<dbReference type="SMART" id="SM00245">
    <property type="entry name" value="TSPc"/>
    <property type="match status" value="1"/>
</dbReference>
<dbReference type="RefSeq" id="WP_379954167.1">
    <property type="nucleotide sequence ID" value="NZ_JAUYVI010000001.1"/>
</dbReference>
<evidence type="ECO:0000256" key="3">
    <source>
        <dbReference type="ARBA" id="ARBA00022825"/>
    </source>
</evidence>
<evidence type="ECO:0000256" key="2">
    <source>
        <dbReference type="ARBA" id="ARBA00022801"/>
    </source>
</evidence>
<evidence type="ECO:0000313" key="6">
    <source>
        <dbReference type="Proteomes" id="UP001230156"/>
    </source>
</evidence>
<comment type="caution">
    <text evidence="5">The sequence shown here is derived from an EMBL/GenBank/DDBJ whole genome shotgun (WGS) entry which is preliminary data.</text>
</comment>
<dbReference type="Gene3D" id="2.30.42.10">
    <property type="match status" value="1"/>
</dbReference>
<dbReference type="SUPFAM" id="SSF50156">
    <property type="entry name" value="PDZ domain-like"/>
    <property type="match status" value="1"/>
</dbReference>
<keyword evidence="2" id="KW-0378">Hydrolase</keyword>
<gene>
    <name evidence="5" type="ORF">Q8A70_03805</name>
</gene>
<dbReference type="Proteomes" id="UP001230156">
    <property type="component" value="Unassembled WGS sequence"/>
</dbReference>
<feature type="domain" description="Tail specific protease" evidence="4">
    <location>
        <begin position="234"/>
        <end position="438"/>
    </location>
</feature>
<dbReference type="CDD" id="cd07560">
    <property type="entry name" value="Peptidase_S41_CPP"/>
    <property type="match status" value="1"/>
</dbReference>
<dbReference type="InterPro" id="IPR005151">
    <property type="entry name" value="Tail-specific_protease"/>
</dbReference>
<keyword evidence="6" id="KW-1185">Reference proteome</keyword>
<dbReference type="SUPFAM" id="SSF52096">
    <property type="entry name" value="ClpP/crotonase"/>
    <property type="match status" value="1"/>
</dbReference>
<dbReference type="InterPro" id="IPR004447">
    <property type="entry name" value="Peptidase_S41A"/>
</dbReference>
<evidence type="ECO:0000256" key="1">
    <source>
        <dbReference type="ARBA" id="ARBA00022670"/>
    </source>
</evidence>
<evidence type="ECO:0000259" key="4">
    <source>
        <dbReference type="SMART" id="SM00245"/>
    </source>
</evidence>
<keyword evidence="1" id="KW-0645">Protease</keyword>